<evidence type="ECO:0000313" key="4">
    <source>
        <dbReference type="EMBL" id="KAF2662314.1"/>
    </source>
</evidence>
<keyword evidence="5" id="KW-1185">Reference proteome</keyword>
<reference evidence="4" key="1">
    <citation type="journal article" date="2020" name="Stud. Mycol.">
        <title>101 Dothideomycetes genomes: a test case for predicting lifestyles and emergence of pathogens.</title>
        <authorList>
            <person name="Haridas S."/>
            <person name="Albert R."/>
            <person name="Binder M."/>
            <person name="Bloem J."/>
            <person name="Labutti K."/>
            <person name="Salamov A."/>
            <person name="Andreopoulos B."/>
            <person name="Baker S."/>
            <person name="Barry K."/>
            <person name="Bills G."/>
            <person name="Bluhm B."/>
            <person name="Cannon C."/>
            <person name="Castanera R."/>
            <person name="Culley D."/>
            <person name="Daum C."/>
            <person name="Ezra D."/>
            <person name="Gonzalez J."/>
            <person name="Henrissat B."/>
            <person name="Kuo A."/>
            <person name="Liang C."/>
            <person name="Lipzen A."/>
            <person name="Lutzoni F."/>
            <person name="Magnuson J."/>
            <person name="Mondo S."/>
            <person name="Nolan M."/>
            <person name="Ohm R."/>
            <person name="Pangilinan J."/>
            <person name="Park H.-J."/>
            <person name="Ramirez L."/>
            <person name="Alfaro M."/>
            <person name="Sun H."/>
            <person name="Tritt A."/>
            <person name="Yoshinaga Y."/>
            <person name="Zwiers L.-H."/>
            <person name="Turgeon B."/>
            <person name="Goodwin S."/>
            <person name="Spatafora J."/>
            <person name="Crous P."/>
            <person name="Grigoriev I."/>
        </authorList>
    </citation>
    <scope>NUCLEOTIDE SEQUENCE</scope>
    <source>
        <strain evidence="4">CBS 122681</strain>
    </source>
</reference>
<dbReference type="Pfam" id="PF11951">
    <property type="entry name" value="Fungal_trans_2"/>
    <property type="match status" value="1"/>
</dbReference>
<dbReference type="SMART" id="SM00066">
    <property type="entry name" value="GAL4"/>
    <property type="match status" value="1"/>
</dbReference>
<dbReference type="OrthoDB" id="416217at2759"/>
<dbReference type="Gene3D" id="4.10.240.10">
    <property type="entry name" value="Zn(2)-C6 fungal-type DNA-binding domain"/>
    <property type="match status" value="1"/>
</dbReference>
<dbReference type="CDD" id="cd00067">
    <property type="entry name" value="GAL4"/>
    <property type="match status" value="1"/>
</dbReference>
<proteinExistence type="predicted"/>
<keyword evidence="1" id="KW-0539">Nucleus</keyword>
<evidence type="ECO:0000256" key="1">
    <source>
        <dbReference type="ARBA" id="ARBA00023242"/>
    </source>
</evidence>
<accession>A0A6A6TUM0</accession>
<dbReference type="InterPro" id="IPR036864">
    <property type="entry name" value="Zn2-C6_fun-type_DNA-bd_sf"/>
</dbReference>
<protein>
    <recommendedName>
        <fullName evidence="3">Zn(2)-C6 fungal-type domain-containing protein</fullName>
    </recommendedName>
</protein>
<dbReference type="Proteomes" id="UP000799324">
    <property type="component" value="Unassembled WGS sequence"/>
</dbReference>
<evidence type="ECO:0000256" key="2">
    <source>
        <dbReference type="SAM" id="MobiDB-lite"/>
    </source>
</evidence>
<dbReference type="InterPro" id="IPR021858">
    <property type="entry name" value="Fun_TF"/>
</dbReference>
<dbReference type="SUPFAM" id="SSF57701">
    <property type="entry name" value="Zn2/Cys6 DNA-binding domain"/>
    <property type="match status" value="1"/>
</dbReference>
<dbReference type="PANTHER" id="PTHR47784:SF7">
    <property type="entry name" value="ZN(II)2CYS6 TRANSCRIPTION FACTOR (EUROFUNG)"/>
    <property type="match status" value="1"/>
</dbReference>
<dbReference type="Pfam" id="PF00172">
    <property type="entry name" value="Zn_clus"/>
    <property type="match status" value="1"/>
</dbReference>
<evidence type="ECO:0000313" key="5">
    <source>
        <dbReference type="Proteomes" id="UP000799324"/>
    </source>
</evidence>
<sequence length="483" mass="54124">MLKSLLMSLSPLPLRSINTSSSESPDAALNGENAPPQPRKPIPRKGHTKSRRGCFNCKRRRIKCNERHPQCDHCIKAGLQCAYPANIIQSGHRTPSTPSPQELVHLRSTPGAFTMADMRLFHHFLITAYPHLPVGADKIWITVIPSFAHNYEYLIHSILALAASHLDAVSSAGVAEEAISHRILAVKSLNQALSVPPKTRCERDARMAAALALCFQSSHLQDGLFEFLTMVRGCNLIAGDETVSMADSAFYAFREDGHLATMRSRLASSQLNSVNRQDLDSATLSLQAIKSLNLTDWEKSFWIILVKTIGHAYDDPVSAYTTFVMLYNTPSRWTHDEFQSFIDPNNNVAQILLAHFIAVQAILTPILVLERVGFQGIDAPTAVLGWIGGIYRNIPLTLRHHVEWCKQVSRYPFMRFLGQRQVDCYEDMPLESSSLTPSPYSDAPKEKSYQAISLAECHLDEAYRDDEFSSYREDLPYQLVELT</sequence>
<dbReference type="GO" id="GO:0001228">
    <property type="term" value="F:DNA-binding transcription activator activity, RNA polymerase II-specific"/>
    <property type="evidence" value="ECO:0007669"/>
    <property type="project" value="TreeGrafter"/>
</dbReference>
<dbReference type="InterPro" id="IPR053157">
    <property type="entry name" value="Sterol_Uptake_Regulator"/>
</dbReference>
<dbReference type="GO" id="GO:0008270">
    <property type="term" value="F:zinc ion binding"/>
    <property type="evidence" value="ECO:0007669"/>
    <property type="project" value="InterPro"/>
</dbReference>
<dbReference type="PROSITE" id="PS00463">
    <property type="entry name" value="ZN2_CY6_FUNGAL_1"/>
    <property type="match status" value="1"/>
</dbReference>
<gene>
    <name evidence="4" type="ORF">K491DRAFT_287443</name>
</gene>
<name>A0A6A6TUM0_9PLEO</name>
<dbReference type="AlphaFoldDB" id="A0A6A6TUM0"/>
<organism evidence="4 5">
    <name type="scientific">Lophiostoma macrostomum CBS 122681</name>
    <dbReference type="NCBI Taxonomy" id="1314788"/>
    <lineage>
        <taxon>Eukaryota</taxon>
        <taxon>Fungi</taxon>
        <taxon>Dikarya</taxon>
        <taxon>Ascomycota</taxon>
        <taxon>Pezizomycotina</taxon>
        <taxon>Dothideomycetes</taxon>
        <taxon>Pleosporomycetidae</taxon>
        <taxon>Pleosporales</taxon>
        <taxon>Lophiostomataceae</taxon>
        <taxon>Lophiostoma</taxon>
    </lineage>
</organism>
<feature type="domain" description="Zn(2)-C6 fungal-type" evidence="3">
    <location>
        <begin position="53"/>
        <end position="83"/>
    </location>
</feature>
<evidence type="ECO:0000259" key="3">
    <source>
        <dbReference type="PROSITE" id="PS50048"/>
    </source>
</evidence>
<dbReference type="InterPro" id="IPR001138">
    <property type="entry name" value="Zn2Cys6_DnaBD"/>
</dbReference>
<feature type="compositionally biased region" description="Basic residues" evidence="2">
    <location>
        <begin position="41"/>
        <end position="51"/>
    </location>
</feature>
<feature type="region of interest" description="Disordered" evidence="2">
    <location>
        <begin position="14"/>
        <end position="51"/>
    </location>
</feature>
<dbReference type="PANTHER" id="PTHR47784">
    <property type="entry name" value="STEROL UPTAKE CONTROL PROTEIN 2"/>
    <property type="match status" value="1"/>
</dbReference>
<dbReference type="EMBL" id="MU004290">
    <property type="protein sequence ID" value="KAF2662314.1"/>
    <property type="molecule type" value="Genomic_DNA"/>
</dbReference>
<dbReference type="PROSITE" id="PS50048">
    <property type="entry name" value="ZN2_CY6_FUNGAL_2"/>
    <property type="match status" value="1"/>
</dbReference>